<protein>
    <submittedName>
        <fullName evidence="1">Uncharacterized protein</fullName>
    </submittedName>
</protein>
<dbReference type="RefSeq" id="WP_101299926.1">
    <property type="nucleotide sequence ID" value="NZ_CP025197.1"/>
</dbReference>
<reference evidence="2 4" key="2">
    <citation type="journal article" date="2018" name="Syst. Appl. Microbiol.">
        <title>Characterization and high-quality draft genome sequence of Herbivorax saccincola A7, an anaerobic, alkaliphilic, thermophilic, cellulolytic, and xylanolytic bacterium.</title>
        <authorList>
            <person name="Aikawa S."/>
            <person name="Baramee S."/>
            <person name="Sermsathanaswadi J."/>
            <person name="Thianheng P."/>
            <person name="Tachaapaikoon C."/>
            <person name="Shikata A."/>
            <person name="Waeonukul R."/>
            <person name="Pason P."/>
            <person name="Ratanakhanokchai K."/>
            <person name="Kosugi A."/>
        </authorList>
    </citation>
    <scope>NUCLEOTIDE SEQUENCE [LARGE SCALE GENOMIC DNA]</scope>
    <source>
        <strain evidence="2 4">A7</strain>
    </source>
</reference>
<sequence length="182" mass="21992">MLPKRIIVPNKFDQFLLHRKSLLQQYSKGDLSKAEFIEANYDCITALNIKPFRKIDNVKKAIYNYQYYNVLAKYYQKKAHDLRKNHGARSDYLELSNYFYSKKDNVTMKFLKFIDFRGVEAYFVKVKSPNLKKKLFEIVYKDYDNLIFHSKNEVLLNMLIEENVFIFEERRSLVDSYINQKY</sequence>
<dbReference type="Pfam" id="PF20353">
    <property type="entry name" value="DUF6648"/>
    <property type="match status" value="1"/>
</dbReference>
<accession>A0A2K9E0V4</accession>
<reference evidence="1 3" key="1">
    <citation type="submission" date="2017-12" db="EMBL/GenBank/DDBJ databases">
        <title>Complete genome sequence of Herbivorax saccincola GGR1, a novel Cellulosome-producing hydrolytic bacterium in a thermophilic biogas plant, established by Illumina and Nanopore MinION sequencing.</title>
        <authorList>
            <person name="Pechtl A."/>
            <person name="Ruckert C."/>
            <person name="Koeck D.E."/>
            <person name="Maus I."/>
            <person name="Winkler A."/>
            <person name="Kalinowski J."/>
            <person name="Puhler A."/>
            <person name="Schwarz W.W."/>
            <person name="Zverlov V.V."/>
            <person name="Schluter A."/>
            <person name="Liebl W."/>
        </authorList>
    </citation>
    <scope>NUCLEOTIDE SEQUENCE [LARGE SCALE GENOMIC DNA]</scope>
    <source>
        <strain evidence="1">GGR1</strain>
        <strain evidence="3">SR1</strain>
    </source>
</reference>
<dbReference type="EMBL" id="CP025197">
    <property type="protein sequence ID" value="AUG57009.1"/>
    <property type="molecule type" value="Genomic_DNA"/>
</dbReference>
<dbReference type="Proteomes" id="UP000233534">
    <property type="component" value="Chromosome"/>
</dbReference>
<evidence type="ECO:0000313" key="3">
    <source>
        <dbReference type="Proteomes" id="UP000233534"/>
    </source>
</evidence>
<gene>
    <name evidence="2" type="ORF">B9R14_09940</name>
    <name evidence="1" type="ORF">HVS_05390</name>
</gene>
<proteinExistence type="predicted"/>
<evidence type="ECO:0000313" key="1">
    <source>
        <dbReference type="EMBL" id="AUG57009.1"/>
    </source>
</evidence>
<evidence type="ECO:0000313" key="4">
    <source>
        <dbReference type="Proteomes" id="UP000239720"/>
    </source>
</evidence>
<evidence type="ECO:0000313" key="2">
    <source>
        <dbReference type="EMBL" id="PQQ67026.1"/>
    </source>
</evidence>
<keyword evidence="3" id="KW-1185">Reference proteome</keyword>
<dbReference type="AlphaFoldDB" id="A0A2K9E0V4"/>
<dbReference type="Proteomes" id="UP000239720">
    <property type="component" value="Unassembled WGS sequence"/>
</dbReference>
<name>A0A2K9E0V4_9FIRM</name>
<dbReference type="InterPro" id="IPR046590">
    <property type="entry name" value="DUF6648"/>
</dbReference>
<dbReference type="EMBL" id="NEMB01000003">
    <property type="protein sequence ID" value="PQQ67026.1"/>
    <property type="molecule type" value="Genomic_DNA"/>
</dbReference>
<dbReference type="KEGG" id="hsc:HVS_05390"/>
<organism evidence="1 3">
    <name type="scientific">Acetivibrio saccincola</name>
    <dbReference type="NCBI Taxonomy" id="1677857"/>
    <lineage>
        <taxon>Bacteria</taxon>
        <taxon>Bacillati</taxon>
        <taxon>Bacillota</taxon>
        <taxon>Clostridia</taxon>
        <taxon>Eubacteriales</taxon>
        <taxon>Oscillospiraceae</taxon>
        <taxon>Acetivibrio</taxon>
    </lineage>
</organism>
<dbReference type="OrthoDB" id="1705959at2"/>